<feature type="transmembrane region" description="Helical" evidence="1">
    <location>
        <begin position="25"/>
        <end position="48"/>
    </location>
</feature>
<name>A0AAF0KEM8_9HYPH</name>
<accession>A0AAF0KEM8</accession>
<dbReference type="EMBL" id="CP124733">
    <property type="protein sequence ID" value="WHA42056.1"/>
    <property type="molecule type" value="Genomic_DNA"/>
</dbReference>
<keyword evidence="1" id="KW-0812">Transmembrane</keyword>
<evidence type="ECO:0000313" key="2">
    <source>
        <dbReference type="EMBL" id="WHA42056.1"/>
    </source>
</evidence>
<evidence type="ECO:0000313" key="3">
    <source>
        <dbReference type="Proteomes" id="UP000298664"/>
    </source>
</evidence>
<reference evidence="2" key="1">
    <citation type="submission" date="2023-05" db="EMBL/GenBank/DDBJ databases">
        <title>Complete genome sequence of Agrobacterium larrymoorei CFBP5477.</title>
        <authorList>
            <person name="Yen H.-C."/>
            <person name="Chou L."/>
            <person name="Lin Y.-C."/>
            <person name="Lai E.-M."/>
            <person name="Kuo C.-H."/>
        </authorList>
    </citation>
    <scope>NUCLEOTIDE SEQUENCE</scope>
    <source>
        <strain evidence="2">CFBP5477</strain>
    </source>
</reference>
<gene>
    <name evidence="2" type="ORF">CFBP5477_005340</name>
</gene>
<dbReference type="Proteomes" id="UP000298664">
    <property type="component" value="Chromosome Circular"/>
</dbReference>
<dbReference type="AlphaFoldDB" id="A0AAF0KEM8"/>
<dbReference type="RefSeq" id="WP_137393988.1">
    <property type="nucleotide sequence ID" value="NZ_CP124733.1"/>
</dbReference>
<evidence type="ECO:0000256" key="1">
    <source>
        <dbReference type="SAM" id="Phobius"/>
    </source>
</evidence>
<keyword evidence="1" id="KW-0472">Membrane</keyword>
<feature type="transmembrane region" description="Helical" evidence="1">
    <location>
        <begin position="60"/>
        <end position="79"/>
    </location>
</feature>
<protein>
    <submittedName>
        <fullName evidence="2">Uncharacterized protein</fullName>
    </submittedName>
</protein>
<feature type="transmembrane region" description="Helical" evidence="1">
    <location>
        <begin position="91"/>
        <end position="113"/>
    </location>
</feature>
<proteinExistence type="predicted"/>
<keyword evidence="1" id="KW-1133">Transmembrane helix</keyword>
<sequence length="116" mass="12764">MSIALTAFIAVIVNSVPISLSNDTGILSMFYFFILIVGVPAFGVWWIMEDTAQANRHLSVFMMIMFFLIWPLGITIAIYRNRKPLKASFTLIGFSVGLFVAYISGAITGLLVVSPP</sequence>
<organism evidence="2 3">
    <name type="scientific">Agrobacterium larrymoorei</name>
    <dbReference type="NCBI Taxonomy" id="160699"/>
    <lineage>
        <taxon>Bacteria</taxon>
        <taxon>Pseudomonadati</taxon>
        <taxon>Pseudomonadota</taxon>
        <taxon>Alphaproteobacteria</taxon>
        <taxon>Hyphomicrobiales</taxon>
        <taxon>Rhizobiaceae</taxon>
        <taxon>Rhizobium/Agrobacterium group</taxon>
        <taxon>Agrobacterium</taxon>
    </lineage>
</organism>